<keyword evidence="4" id="KW-1185">Reference proteome</keyword>
<evidence type="ECO:0000259" key="2">
    <source>
        <dbReference type="PROSITE" id="PS50405"/>
    </source>
</evidence>
<dbReference type="EMBL" id="JAGDFL010000169">
    <property type="protein sequence ID" value="KAG7396156.1"/>
    <property type="molecule type" value="Genomic_DNA"/>
</dbReference>
<gene>
    <name evidence="3" type="ORF">PHYBOEH_002653</name>
</gene>
<dbReference type="GO" id="GO:0006749">
    <property type="term" value="P:glutathione metabolic process"/>
    <property type="evidence" value="ECO:0007669"/>
    <property type="project" value="TreeGrafter"/>
</dbReference>
<evidence type="ECO:0000313" key="4">
    <source>
        <dbReference type="Proteomes" id="UP000693981"/>
    </source>
</evidence>
<name>A0A8T1WRT8_9STRA</name>
<dbReference type="InterPro" id="IPR040079">
    <property type="entry name" value="Glutathione_S-Trfase"/>
</dbReference>
<dbReference type="InterPro" id="IPR050213">
    <property type="entry name" value="GST_superfamily"/>
</dbReference>
<feature type="domain" description="GST N-terminal" evidence="1">
    <location>
        <begin position="4"/>
        <end position="81"/>
    </location>
</feature>
<sequence length="200" mass="21931">MAPTNIKLTYFDITGRAELARMLFSYGRIAFEDNRVGRAEIATLKPMLPFGQVPILEVDGAVYAQSMAINLYAAKLSGLFPSEALDALKADMFSQGLVELEAPFVEFMAKTPDEAKKTELKKVFIEKTVPQRLSALDKRIGGKFILGDNISYVDLQLLDFVAQQVALGFLDFSVDAYPALAAVITNVKADPKVAAYLAKQ</sequence>
<dbReference type="Pfam" id="PF02798">
    <property type="entry name" value="GST_N"/>
    <property type="match status" value="1"/>
</dbReference>
<evidence type="ECO:0000259" key="1">
    <source>
        <dbReference type="PROSITE" id="PS50404"/>
    </source>
</evidence>
<dbReference type="InterPro" id="IPR010987">
    <property type="entry name" value="Glutathione-S-Trfase_C-like"/>
</dbReference>
<dbReference type="PANTHER" id="PTHR11571">
    <property type="entry name" value="GLUTATHIONE S-TRANSFERASE"/>
    <property type="match status" value="1"/>
</dbReference>
<dbReference type="Pfam" id="PF14497">
    <property type="entry name" value="GST_C_3"/>
    <property type="match status" value="1"/>
</dbReference>
<comment type="caution">
    <text evidence="3">The sequence shown here is derived from an EMBL/GenBank/DDBJ whole genome shotgun (WGS) entry which is preliminary data.</text>
</comment>
<dbReference type="AlphaFoldDB" id="A0A8T1WRT8"/>
<dbReference type="InterPro" id="IPR004046">
    <property type="entry name" value="GST_C"/>
</dbReference>
<dbReference type="SFLD" id="SFLDG00363">
    <property type="entry name" value="AMPS_(cytGST):_Alpha-__Mu-__Pi"/>
    <property type="match status" value="1"/>
</dbReference>
<dbReference type="SFLD" id="SFLDG01205">
    <property type="entry name" value="AMPS.1"/>
    <property type="match status" value="1"/>
</dbReference>
<reference evidence="3" key="1">
    <citation type="submission" date="2021-02" db="EMBL/GenBank/DDBJ databases">
        <authorList>
            <person name="Palmer J.M."/>
        </authorList>
    </citation>
    <scope>NUCLEOTIDE SEQUENCE</scope>
    <source>
        <strain evidence="3">SCRP23</strain>
    </source>
</reference>
<organism evidence="3 4">
    <name type="scientific">Phytophthora boehmeriae</name>
    <dbReference type="NCBI Taxonomy" id="109152"/>
    <lineage>
        <taxon>Eukaryota</taxon>
        <taxon>Sar</taxon>
        <taxon>Stramenopiles</taxon>
        <taxon>Oomycota</taxon>
        <taxon>Peronosporomycetes</taxon>
        <taxon>Peronosporales</taxon>
        <taxon>Peronosporaceae</taxon>
        <taxon>Phytophthora</taxon>
    </lineage>
</organism>
<dbReference type="CDD" id="cd03039">
    <property type="entry name" value="GST_N_Sigma_like"/>
    <property type="match status" value="1"/>
</dbReference>
<dbReference type="InterPro" id="IPR004045">
    <property type="entry name" value="Glutathione_S-Trfase_N"/>
</dbReference>
<dbReference type="OrthoDB" id="420389at2759"/>
<dbReference type="PANTHER" id="PTHR11571:SF150">
    <property type="entry name" value="GLUTATHIONE S-TRANSFERASE"/>
    <property type="match status" value="1"/>
</dbReference>
<dbReference type="PROSITE" id="PS50404">
    <property type="entry name" value="GST_NTER"/>
    <property type="match status" value="1"/>
</dbReference>
<accession>A0A8T1WRT8</accession>
<protein>
    <recommendedName>
        <fullName evidence="5">Glutathione S-transferase</fullName>
    </recommendedName>
</protein>
<dbReference type="GO" id="GO:0004364">
    <property type="term" value="F:glutathione transferase activity"/>
    <property type="evidence" value="ECO:0007669"/>
    <property type="project" value="TreeGrafter"/>
</dbReference>
<dbReference type="PROSITE" id="PS50405">
    <property type="entry name" value="GST_CTER"/>
    <property type="match status" value="1"/>
</dbReference>
<dbReference type="Proteomes" id="UP000693981">
    <property type="component" value="Unassembled WGS sequence"/>
</dbReference>
<dbReference type="SFLD" id="SFLDS00019">
    <property type="entry name" value="Glutathione_Transferase_(cytos"/>
    <property type="match status" value="1"/>
</dbReference>
<evidence type="ECO:0000313" key="3">
    <source>
        <dbReference type="EMBL" id="KAG7396156.1"/>
    </source>
</evidence>
<feature type="domain" description="GST C-terminal" evidence="2">
    <location>
        <begin position="83"/>
        <end position="200"/>
    </location>
</feature>
<proteinExistence type="predicted"/>
<evidence type="ECO:0008006" key="5">
    <source>
        <dbReference type="Google" id="ProtNLM"/>
    </source>
</evidence>